<feature type="compositionally biased region" description="Polar residues" evidence="1">
    <location>
        <begin position="613"/>
        <end position="625"/>
    </location>
</feature>
<dbReference type="GO" id="GO:0030705">
    <property type="term" value="P:cytoskeleton-dependent intracellular transport"/>
    <property type="evidence" value="ECO:0007669"/>
    <property type="project" value="TreeGrafter"/>
</dbReference>
<dbReference type="OMA" id="QFTRREW"/>
<feature type="region of interest" description="Disordered" evidence="1">
    <location>
        <begin position="522"/>
        <end position="644"/>
    </location>
</feature>
<reference evidence="2" key="1">
    <citation type="submission" date="2025-08" db="UniProtKB">
        <authorList>
            <consortium name="Ensembl"/>
        </authorList>
    </citation>
    <scope>IDENTIFICATION</scope>
</reference>
<keyword evidence="3" id="KW-1185">Reference proteome</keyword>
<dbReference type="PaxDb" id="30732-ENSOMEP00000008241"/>
<proteinExistence type="predicted"/>
<evidence type="ECO:0000256" key="1">
    <source>
        <dbReference type="SAM" id="MobiDB-lite"/>
    </source>
</evidence>
<dbReference type="PANTHER" id="PTHR18947">
    <property type="entry name" value="HOOK PROTEINS"/>
    <property type="match status" value="1"/>
</dbReference>
<accession>A0A3B3BRL1</accession>
<name>A0A3B3BRL1_ORYME</name>
<feature type="compositionally biased region" description="Basic and acidic residues" evidence="1">
    <location>
        <begin position="559"/>
        <end position="580"/>
    </location>
</feature>
<feature type="region of interest" description="Disordered" evidence="1">
    <location>
        <begin position="245"/>
        <end position="302"/>
    </location>
</feature>
<dbReference type="AlphaFoldDB" id="A0A3B3BRL1"/>
<organism evidence="2 3">
    <name type="scientific">Oryzias melastigma</name>
    <name type="common">Marine medaka</name>
    <dbReference type="NCBI Taxonomy" id="30732"/>
    <lineage>
        <taxon>Eukaryota</taxon>
        <taxon>Metazoa</taxon>
        <taxon>Chordata</taxon>
        <taxon>Craniata</taxon>
        <taxon>Vertebrata</taxon>
        <taxon>Euteleostomi</taxon>
        <taxon>Actinopterygii</taxon>
        <taxon>Neopterygii</taxon>
        <taxon>Teleostei</taxon>
        <taxon>Neoteleostei</taxon>
        <taxon>Acanthomorphata</taxon>
        <taxon>Ovalentaria</taxon>
        <taxon>Atherinomorphae</taxon>
        <taxon>Beloniformes</taxon>
        <taxon>Adrianichthyidae</taxon>
        <taxon>Oryziinae</taxon>
        <taxon>Oryzias</taxon>
    </lineage>
</organism>
<dbReference type="GO" id="GO:0005737">
    <property type="term" value="C:cytoplasm"/>
    <property type="evidence" value="ECO:0007669"/>
    <property type="project" value="TreeGrafter"/>
</dbReference>
<evidence type="ECO:0000313" key="2">
    <source>
        <dbReference type="Ensembl" id="ENSOMEP00000008241.1"/>
    </source>
</evidence>
<dbReference type="Ensembl" id="ENSOMET00000002786.1">
    <property type="protein sequence ID" value="ENSOMEP00000008241.1"/>
    <property type="gene ID" value="ENSOMEG00000009389.1"/>
</dbReference>
<dbReference type="GeneTree" id="ENSGT01030000234876"/>
<feature type="compositionally biased region" description="Pro residues" evidence="1">
    <location>
        <begin position="283"/>
        <end position="295"/>
    </location>
</feature>
<protein>
    <submittedName>
        <fullName evidence="2">Uncharacterized protein</fullName>
    </submittedName>
</protein>
<dbReference type="GO" id="GO:0051959">
    <property type="term" value="F:dynein light intermediate chain binding"/>
    <property type="evidence" value="ECO:0007669"/>
    <property type="project" value="TreeGrafter"/>
</dbReference>
<sequence length="644" mass="73388">MTDTASAKASSHEDFFDDLETVLTEITETIVPGFQGQVQSLGASELETKLSDLVEEITISPPKDKASNKALGRLAILLTARLKSAHVLLNQALNKLDTRSQKISQTQEENTFLKHQLEIIHKRAGESKLCVNELTTQASELKDENSQLKEEIEDLKSQVQFGQQDLTTMHIQLTEARENHKGSQIALHCAKEDANELQQENAKLTGQLDNRREQIRLMQEQLADTTTKLAASNRQCEHLVEELRSVKTETKPPFRSDTFQPTHPPFREEKGGTQAKRGAHSSPPWPPPSQTPPFSPSHHHDLIPGLTQVQSFHDVGTGDSLHRGPSDRELDKISRNLTRFEPTPGGSNDPRAYLDDIEFYLRKYSDATIQDKMYLIKLSSSREVIRFIERQPEVTRRDWSFLRQAVEREFSDYTTQSGLIVAMSVKQGRHEPPQHYYYRLFQAYFGTRNEPGMEEDLNFKSLFLQNLHPGTSHHLGVFANPHTATINYLRELAALGFQKQKQSNPKSSEPTVLVTATAEPPTLELEGAPNPRFVGPSSTTSFPSRTKKDPNRVPSNKPNRNEPWRSWSGKEIKQNERDSENTSGSKTNWHRGKPQPKRFDKTPTYKYRDRGRQYQNRFGGQSSYQPHEFPEERNFTENFNPNES</sequence>
<dbReference type="GO" id="GO:0005815">
    <property type="term" value="C:microtubule organizing center"/>
    <property type="evidence" value="ECO:0007669"/>
    <property type="project" value="TreeGrafter"/>
</dbReference>
<dbReference type="SUPFAM" id="SSF57997">
    <property type="entry name" value="Tropomyosin"/>
    <property type="match status" value="1"/>
</dbReference>
<dbReference type="Proteomes" id="UP000261560">
    <property type="component" value="Unplaced"/>
</dbReference>
<feature type="compositionally biased region" description="Basic and acidic residues" evidence="1">
    <location>
        <begin position="245"/>
        <end position="254"/>
    </location>
</feature>
<reference evidence="2" key="2">
    <citation type="submission" date="2025-09" db="UniProtKB">
        <authorList>
            <consortium name="Ensembl"/>
        </authorList>
    </citation>
    <scope>IDENTIFICATION</scope>
</reference>
<dbReference type="GO" id="GO:0031122">
    <property type="term" value="P:cytoplasmic microtubule organization"/>
    <property type="evidence" value="ECO:0007669"/>
    <property type="project" value="TreeGrafter"/>
</dbReference>
<dbReference type="GO" id="GO:0008017">
    <property type="term" value="F:microtubule binding"/>
    <property type="evidence" value="ECO:0007669"/>
    <property type="project" value="TreeGrafter"/>
</dbReference>
<dbReference type="PANTHER" id="PTHR18947:SF28">
    <property type="entry name" value="GIRDIN, ISOFORM A"/>
    <property type="match status" value="1"/>
</dbReference>
<feature type="compositionally biased region" description="Basic and acidic residues" evidence="1">
    <location>
        <begin position="597"/>
        <end position="612"/>
    </location>
</feature>
<evidence type="ECO:0000313" key="3">
    <source>
        <dbReference type="Proteomes" id="UP000261560"/>
    </source>
</evidence>